<sequence length="458" mass="51415">MREVHERGGATGRLGRCRRRRRWRRRKPLHTRRGGRLPLLGRHRVQGVGRHGRRLRRGRAVVLRHGGERAVEERRERLWVVGGHLRRGEVLPLHKDLHAAPQGQRRVLTRVDAVRGAAALHHLPRQQEGHHQRRRVRGRAVERRRLLLLLLRPLGGAAAGGGRVLARRKVGQDTAALPLRLGEGARQILRAVVVDPKGVAVGRRGEPMVEGHERDGDRHAMRRSLADQQIVTERVALQKGRQRARRAAVARRAAGHAEERVPAVVVGGLELLEELIKQHLAVIPRLPRGRGRPRWRRGGEAAPVLAPQRVREGVLLQRAEQAPAGSDPQRGACRRRGRWMRQRRRGAPRRLREVLEQRRLSWVQHKVALPHLGRLGAVRARPAAGQHRVVTVRLRCLIRGGDRNGPRPAAPCVSHRQSEEACAARCSHEAVHGVVCSSACGRVREINNNLNEGKGKKG</sequence>
<dbReference type="AlphaFoldDB" id="S9TKV5"/>
<name>S9TKV5_9TRYP</name>
<accession>S9TKV5</accession>
<protein>
    <submittedName>
        <fullName evidence="1">LigA</fullName>
    </submittedName>
</protein>
<reference evidence="1 2" key="1">
    <citation type="journal article" date="2013" name="PLoS ONE">
        <title>Predicting the Proteins of Angomonas deanei, Strigomonas culicis and Their Respective Endosymbionts Reveals New Aspects of the Trypanosomatidae Family.</title>
        <authorList>
            <person name="Motta M.C."/>
            <person name="Martins A.C."/>
            <person name="de Souza S.S."/>
            <person name="Catta-Preta C.M."/>
            <person name="Silva R."/>
            <person name="Klein C.C."/>
            <person name="de Almeida L.G."/>
            <person name="de Lima Cunha O."/>
            <person name="Ciapina L.P."/>
            <person name="Brocchi M."/>
            <person name="Colabardini A.C."/>
            <person name="de Araujo Lima B."/>
            <person name="Machado C.R."/>
            <person name="de Almeida Soares C.M."/>
            <person name="Probst C.M."/>
            <person name="de Menezes C.B."/>
            <person name="Thompson C.E."/>
            <person name="Bartholomeu D.C."/>
            <person name="Gradia D.F."/>
            <person name="Pavoni D.P."/>
            <person name="Grisard E.C."/>
            <person name="Fantinatti-Garboggini F."/>
            <person name="Marchini F.K."/>
            <person name="Rodrigues-Luiz G.F."/>
            <person name="Wagner G."/>
            <person name="Goldman G.H."/>
            <person name="Fietto J.L."/>
            <person name="Elias M.C."/>
            <person name="Goldman M.H."/>
            <person name="Sagot M.F."/>
            <person name="Pereira M."/>
            <person name="Stoco P.H."/>
            <person name="de Mendonca-Neto R.P."/>
            <person name="Teixeira S.M."/>
            <person name="Maciel T.E."/>
            <person name="de Oliveira Mendes T.A."/>
            <person name="Urmenyi T.P."/>
            <person name="de Souza W."/>
            <person name="Schenkman S."/>
            <person name="de Vasconcelos A.T."/>
        </authorList>
    </citation>
    <scope>NUCLEOTIDE SEQUENCE [LARGE SCALE GENOMIC DNA]</scope>
</reference>
<dbReference type="Proteomes" id="UP000015354">
    <property type="component" value="Unassembled WGS sequence"/>
</dbReference>
<evidence type="ECO:0000313" key="1">
    <source>
        <dbReference type="EMBL" id="EPY17444.1"/>
    </source>
</evidence>
<gene>
    <name evidence="1" type="ORF">STCU_10606</name>
</gene>
<evidence type="ECO:0000313" key="2">
    <source>
        <dbReference type="Proteomes" id="UP000015354"/>
    </source>
</evidence>
<comment type="caution">
    <text evidence="1">The sequence shown here is derived from an EMBL/GenBank/DDBJ whole genome shotgun (WGS) entry which is preliminary data.</text>
</comment>
<keyword evidence="2" id="KW-1185">Reference proteome</keyword>
<organism evidence="1 2">
    <name type="scientific">Strigomonas culicis</name>
    <dbReference type="NCBI Taxonomy" id="28005"/>
    <lineage>
        <taxon>Eukaryota</taxon>
        <taxon>Discoba</taxon>
        <taxon>Euglenozoa</taxon>
        <taxon>Kinetoplastea</taxon>
        <taxon>Metakinetoplastina</taxon>
        <taxon>Trypanosomatida</taxon>
        <taxon>Trypanosomatidae</taxon>
        <taxon>Strigomonadinae</taxon>
        <taxon>Strigomonas</taxon>
    </lineage>
</organism>
<proteinExistence type="predicted"/>
<dbReference type="EMBL" id="ATMH01010481">
    <property type="protein sequence ID" value="EPY17444.1"/>
    <property type="molecule type" value="Genomic_DNA"/>
</dbReference>